<evidence type="ECO:0000256" key="11">
    <source>
        <dbReference type="ARBA" id="ARBA00023224"/>
    </source>
</evidence>
<keyword evidence="16" id="KW-1185">Reference proteome</keyword>
<reference evidence="15" key="2">
    <citation type="submission" date="2025-08" db="UniProtKB">
        <authorList>
            <consortium name="Ensembl"/>
        </authorList>
    </citation>
    <scope>IDENTIFICATION</scope>
</reference>
<dbReference type="InterPro" id="IPR050516">
    <property type="entry name" value="Olfactory_GPCR"/>
</dbReference>
<evidence type="ECO:0000313" key="16">
    <source>
        <dbReference type="Proteomes" id="UP000007648"/>
    </source>
</evidence>
<keyword evidence="9 13" id="KW-0472">Membrane</keyword>
<comment type="function">
    <text evidence="1">Odorant receptor.</text>
</comment>
<accession>A0A7N4UZG8</accession>
<evidence type="ECO:0000256" key="13">
    <source>
        <dbReference type="RuleBase" id="RU363047"/>
    </source>
</evidence>
<feature type="transmembrane region" description="Helical" evidence="13">
    <location>
        <begin position="91"/>
        <end position="113"/>
    </location>
</feature>
<evidence type="ECO:0000256" key="6">
    <source>
        <dbReference type="ARBA" id="ARBA00022725"/>
    </source>
</evidence>
<evidence type="ECO:0000256" key="7">
    <source>
        <dbReference type="ARBA" id="ARBA00022989"/>
    </source>
</evidence>
<dbReference type="GO" id="GO:0004930">
    <property type="term" value="F:G protein-coupled receptor activity"/>
    <property type="evidence" value="ECO:0007669"/>
    <property type="project" value="UniProtKB-KW"/>
</dbReference>
<dbReference type="GO" id="GO:0005886">
    <property type="term" value="C:plasma membrane"/>
    <property type="evidence" value="ECO:0007669"/>
    <property type="project" value="UniProtKB-SubCell"/>
</dbReference>
<reference evidence="15 16" key="1">
    <citation type="journal article" date="2011" name="Proc. Natl. Acad. Sci. U.S.A.">
        <title>Genetic diversity and population structure of the endangered marsupial Sarcophilus harrisii (Tasmanian devil).</title>
        <authorList>
            <person name="Miller W."/>
            <person name="Hayes V.M."/>
            <person name="Ratan A."/>
            <person name="Petersen D.C."/>
            <person name="Wittekindt N.E."/>
            <person name="Miller J."/>
            <person name="Walenz B."/>
            <person name="Knight J."/>
            <person name="Qi J."/>
            <person name="Zhao F."/>
            <person name="Wang Q."/>
            <person name="Bedoya-Reina O.C."/>
            <person name="Katiyar N."/>
            <person name="Tomsho L.P."/>
            <person name="Kasson L.M."/>
            <person name="Hardie R.A."/>
            <person name="Woodbridge P."/>
            <person name="Tindall E.A."/>
            <person name="Bertelsen M.F."/>
            <person name="Dixon D."/>
            <person name="Pyecroft S."/>
            <person name="Helgen K.M."/>
            <person name="Lesk A.M."/>
            <person name="Pringle T.H."/>
            <person name="Patterson N."/>
            <person name="Zhang Y."/>
            <person name="Kreiss A."/>
            <person name="Woods G.M."/>
            <person name="Jones M.E."/>
            <person name="Schuster S.C."/>
        </authorList>
    </citation>
    <scope>NUCLEOTIDE SEQUENCE [LARGE SCALE GENOMIC DNA]</scope>
</reference>
<dbReference type="PRINTS" id="PR00237">
    <property type="entry name" value="GPCRRHODOPSN"/>
</dbReference>
<evidence type="ECO:0000256" key="4">
    <source>
        <dbReference type="ARBA" id="ARBA00022606"/>
    </source>
</evidence>
<dbReference type="FunCoup" id="A0A7N4UZG8">
    <property type="interactions" value="38"/>
</dbReference>
<evidence type="ECO:0000256" key="9">
    <source>
        <dbReference type="ARBA" id="ARBA00023136"/>
    </source>
</evidence>
<name>A0A7N4UZG8_SARHA</name>
<dbReference type="Gene3D" id="1.20.1070.10">
    <property type="entry name" value="Rhodopsin 7-helix transmembrane proteins"/>
    <property type="match status" value="1"/>
</dbReference>
<keyword evidence="8 12" id="KW-0297">G-protein coupled receptor</keyword>
<proteinExistence type="inferred from homology"/>
<feature type="transmembrane region" description="Helical" evidence="13">
    <location>
        <begin position="134"/>
        <end position="154"/>
    </location>
</feature>
<evidence type="ECO:0000256" key="10">
    <source>
        <dbReference type="ARBA" id="ARBA00023170"/>
    </source>
</evidence>
<comment type="subcellular location">
    <subcellularLocation>
        <location evidence="2 13">Cell membrane</location>
        <topology evidence="2 13">Multi-pass membrane protein</topology>
    </subcellularLocation>
</comment>
<dbReference type="FunFam" id="1.20.1070.10:FF:000037">
    <property type="entry name" value="Olfactory receptor"/>
    <property type="match status" value="1"/>
</dbReference>
<feature type="transmembrane region" description="Helical" evidence="13">
    <location>
        <begin position="265"/>
        <end position="285"/>
    </location>
</feature>
<evidence type="ECO:0000256" key="3">
    <source>
        <dbReference type="ARBA" id="ARBA00022475"/>
    </source>
</evidence>
<dbReference type="Proteomes" id="UP000007648">
    <property type="component" value="Unassembled WGS sequence"/>
</dbReference>
<organism evidence="15 16">
    <name type="scientific">Sarcophilus harrisii</name>
    <name type="common">Tasmanian devil</name>
    <name type="synonym">Sarcophilus laniarius</name>
    <dbReference type="NCBI Taxonomy" id="9305"/>
    <lineage>
        <taxon>Eukaryota</taxon>
        <taxon>Metazoa</taxon>
        <taxon>Chordata</taxon>
        <taxon>Craniata</taxon>
        <taxon>Vertebrata</taxon>
        <taxon>Euteleostomi</taxon>
        <taxon>Mammalia</taxon>
        <taxon>Metatheria</taxon>
        <taxon>Dasyuromorphia</taxon>
        <taxon>Dasyuridae</taxon>
        <taxon>Sarcophilus</taxon>
    </lineage>
</organism>
<dbReference type="InterPro" id="IPR000276">
    <property type="entry name" value="GPCR_Rhodpsn"/>
</dbReference>
<evidence type="ECO:0000256" key="2">
    <source>
        <dbReference type="ARBA" id="ARBA00004651"/>
    </source>
</evidence>
<keyword evidence="11 12" id="KW-0807">Transducer</keyword>
<dbReference type="GeneTree" id="ENSGT01050000244828"/>
<keyword evidence="7 13" id="KW-1133">Transmembrane helix</keyword>
<keyword evidence="6 13" id="KW-0552">Olfaction</keyword>
<dbReference type="Ensembl" id="ENSSHAT00000026383.1">
    <property type="protein sequence ID" value="ENSSHAP00000027990.1"/>
    <property type="gene ID" value="ENSSHAG00000025978.1"/>
</dbReference>
<keyword evidence="10 12" id="KW-0675">Receptor</keyword>
<evidence type="ECO:0000256" key="1">
    <source>
        <dbReference type="ARBA" id="ARBA00002936"/>
    </source>
</evidence>
<dbReference type="InterPro" id="IPR000725">
    <property type="entry name" value="Olfact_rcpt"/>
</dbReference>
<dbReference type="GO" id="GO:0004984">
    <property type="term" value="F:olfactory receptor activity"/>
    <property type="evidence" value="ECO:0007669"/>
    <property type="project" value="InterPro"/>
</dbReference>
<dbReference type="InterPro" id="IPR017452">
    <property type="entry name" value="GPCR_Rhodpsn_7TM"/>
</dbReference>
<keyword evidence="3 13" id="KW-1003">Cell membrane</keyword>
<evidence type="ECO:0000256" key="12">
    <source>
        <dbReference type="RuleBase" id="RU000688"/>
    </source>
</evidence>
<reference evidence="15" key="3">
    <citation type="submission" date="2025-09" db="UniProtKB">
        <authorList>
            <consortium name="Ensembl"/>
        </authorList>
    </citation>
    <scope>IDENTIFICATION</scope>
</reference>
<keyword evidence="5 12" id="KW-0812">Transmembrane</keyword>
<protein>
    <recommendedName>
        <fullName evidence="13">Olfactory receptor</fullName>
    </recommendedName>
</protein>
<evidence type="ECO:0000313" key="15">
    <source>
        <dbReference type="Ensembl" id="ENSSHAP00000027990.1"/>
    </source>
</evidence>
<dbReference type="PANTHER" id="PTHR26452">
    <property type="entry name" value="OLFACTORY RECEPTOR"/>
    <property type="match status" value="1"/>
</dbReference>
<evidence type="ECO:0000259" key="14">
    <source>
        <dbReference type="PROSITE" id="PS50262"/>
    </source>
</evidence>
<comment type="similarity">
    <text evidence="12">Belongs to the G-protein coupled receptor 1 family.</text>
</comment>
<dbReference type="Pfam" id="PF13853">
    <property type="entry name" value="7tm_4"/>
    <property type="match status" value="1"/>
</dbReference>
<evidence type="ECO:0000256" key="5">
    <source>
        <dbReference type="ARBA" id="ARBA00022692"/>
    </source>
</evidence>
<dbReference type="PROSITE" id="PS50262">
    <property type="entry name" value="G_PROTEIN_RECEP_F1_2"/>
    <property type="match status" value="1"/>
</dbReference>
<dbReference type="SUPFAM" id="SSF81321">
    <property type="entry name" value="Family A G protein-coupled receptor-like"/>
    <property type="match status" value="1"/>
</dbReference>
<dbReference type="AlphaFoldDB" id="A0A7N4UZG8"/>
<evidence type="ECO:0000256" key="8">
    <source>
        <dbReference type="ARBA" id="ARBA00023040"/>
    </source>
</evidence>
<feature type="transmembrane region" description="Helical" evidence="13">
    <location>
        <begin position="185"/>
        <end position="209"/>
    </location>
</feature>
<dbReference type="InParanoid" id="A0A7N4UZG8"/>
<keyword evidence="4 13" id="KW-0716">Sensory transduction</keyword>
<dbReference type="CDD" id="cd15227">
    <property type="entry name" value="7tmA_OR14-like"/>
    <property type="match status" value="1"/>
</dbReference>
<dbReference type="PROSITE" id="PS00237">
    <property type="entry name" value="G_PROTEIN_RECEP_F1_1"/>
    <property type="match status" value="1"/>
</dbReference>
<dbReference type="PRINTS" id="PR00245">
    <property type="entry name" value="OLFACTORYR"/>
</dbReference>
<feature type="transmembrane region" description="Helical" evidence="13">
    <location>
        <begin position="230"/>
        <end position="253"/>
    </location>
</feature>
<feature type="domain" description="G-protein coupled receptors family 1 profile" evidence="14">
    <location>
        <begin position="34"/>
        <end position="283"/>
    </location>
</feature>
<sequence>TTPKETWKLNMANFKLQVLYAMLFLLIYLVSLMGNLLIFTLISLDEHLQSPMYFFLKNLSFLDLCFISTTLPKSITNSLSHSHSISFTGCVLQFFLVISFAASELFLLTMMSYDRYVAICQPLHYEVIMIRETCVKMAIVSWLSGGLFGTLYSASTFTLSFCRFKEIHQFFCDFPSLFKLSCSNIHIGVDVTLAIGVTLGILCFISIATSYGPIFSTVLKIPTTEGKSKAFSTCLPHLIVLIVFITTGVIAYLKPPKESDSVLDLSLSLFYTVVPPTLNPVIYSLRNKEIKNALMKLITWKYFSKELIANSLCSLFAVL</sequence>
<feature type="transmembrane region" description="Helical" evidence="13">
    <location>
        <begin position="20"/>
        <end position="42"/>
    </location>
</feature>